<keyword evidence="1" id="KW-0863">Zinc-finger</keyword>
<organism evidence="4 5">
    <name type="scientific">Carex littledalei</name>
    <dbReference type="NCBI Taxonomy" id="544730"/>
    <lineage>
        <taxon>Eukaryota</taxon>
        <taxon>Viridiplantae</taxon>
        <taxon>Streptophyta</taxon>
        <taxon>Embryophyta</taxon>
        <taxon>Tracheophyta</taxon>
        <taxon>Spermatophyta</taxon>
        <taxon>Magnoliopsida</taxon>
        <taxon>Liliopsida</taxon>
        <taxon>Poales</taxon>
        <taxon>Cyperaceae</taxon>
        <taxon>Cyperoideae</taxon>
        <taxon>Cariceae</taxon>
        <taxon>Carex</taxon>
        <taxon>Carex subgen. Euthyceras</taxon>
    </lineage>
</organism>
<keyword evidence="5" id="KW-1185">Reference proteome</keyword>
<reference evidence="4" key="1">
    <citation type="submission" date="2020-01" db="EMBL/GenBank/DDBJ databases">
        <title>Genome sequence of Kobresia littledalei, the first chromosome-level genome in the family Cyperaceae.</title>
        <authorList>
            <person name="Qu G."/>
        </authorList>
    </citation>
    <scope>NUCLEOTIDE SEQUENCE</scope>
    <source>
        <strain evidence="4">C.B.Clarke</strain>
        <tissue evidence="4">Leaf</tissue>
    </source>
</reference>
<dbReference type="Proteomes" id="UP000623129">
    <property type="component" value="Unassembled WGS sequence"/>
</dbReference>
<evidence type="ECO:0000256" key="2">
    <source>
        <dbReference type="SAM" id="MobiDB-lite"/>
    </source>
</evidence>
<feature type="region of interest" description="Disordered" evidence="2">
    <location>
        <begin position="1"/>
        <end position="32"/>
    </location>
</feature>
<keyword evidence="1" id="KW-0479">Metal-binding</keyword>
<gene>
    <name evidence="4" type="ORF">FCM35_KLT00635</name>
</gene>
<dbReference type="EMBL" id="SWLB01000001">
    <property type="protein sequence ID" value="KAF3341997.1"/>
    <property type="molecule type" value="Genomic_DNA"/>
</dbReference>
<dbReference type="AlphaFoldDB" id="A0A833VIF4"/>
<feature type="compositionally biased region" description="Basic residues" evidence="2">
    <location>
        <begin position="1"/>
        <end position="14"/>
    </location>
</feature>
<dbReference type="InterPro" id="IPR001878">
    <property type="entry name" value="Znf_CCHC"/>
</dbReference>
<evidence type="ECO:0000313" key="5">
    <source>
        <dbReference type="Proteomes" id="UP000623129"/>
    </source>
</evidence>
<protein>
    <recommendedName>
        <fullName evidence="3">CCHC-type domain-containing protein</fullName>
    </recommendedName>
</protein>
<feature type="compositionally biased region" description="Pro residues" evidence="2">
    <location>
        <begin position="15"/>
        <end position="26"/>
    </location>
</feature>
<dbReference type="GO" id="GO:0003676">
    <property type="term" value="F:nucleic acid binding"/>
    <property type="evidence" value="ECO:0007669"/>
    <property type="project" value="InterPro"/>
</dbReference>
<evidence type="ECO:0000313" key="4">
    <source>
        <dbReference type="EMBL" id="KAF3341997.1"/>
    </source>
</evidence>
<evidence type="ECO:0000256" key="1">
    <source>
        <dbReference type="PROSITE-ProRule" id="PRU00047"/>
    </source>
</evidence>
<sequence>MHRRSKRGTARRPPPRMCPQTLPPPTHDPHHNSRLTMCHPTVRQNYDSHPPVEWKGRCFKCCREGHNAEKCRNPKKCGRCWRNSHTGSRCTNTLDPDAVPFLPEVEENSEKANPKEPGFEELLRGLKPLNPKEMPANRPKMVLSYLDRDEHHFEELAKLRKAVVVQVNMSLLLDISIEKIAEMAGKTELVMEREISVATIAEKRFVIFLPDSLVAKTFILAMPRECWDDGFSFQKWDQMEGTKVAVPNYKVRVELHGIPPYLYREKEVVKAVSQFGLYLRSVAQPDEADAAVWSLWTAVVVTRELEEVS</sequence>
<dbReference type="GO" id="GO:0008270">
    <property type="term" value="F:zinc ion binding"/>
    <property type="evidence" value="ECO:0007669"/>
    <property type="project" value="UniProtKB-KW"/>
</dbReference>
<feature type="domain" description="CCHC-type" evidence="3">
    <location>
        <begin position="57"/>
        <end position="73"/>
    </location>
</feature>
<proteinExistence type="predicted"/>
<evidence type="ECO:0000259" key="3">
    <source>
        <dbReference type="PROSITE" id="PS50158"/>
    </source>
</evidence>
<dbReference type="PROSITE" id="PS50158">
    <property type="entry name" value="ZF_CCHC"/>
    <property type="match status" value="1"/>
</dbReference>
<comment type="caution">
    <text evidence="4">The sequence shown here is derived from an EMBL/GenBank/DDBJ whole genome shotgun (WGS) entry which is preliminary data.</text>
</comment>
<name>A0A833VIF4_9POAL</name>
<accession>A0A833VIF4</accession>
<keyword evidence="1" id="KW-0862">Zinc</keyword>